<keyword evidence="3" id="KW-1185">Reference proteome</keyword>
<accession>A0A0E0BHP6</accession>
<dbReference type="AlphaFoldDB" id="A0A0E0BHP6"/>
<dbReference type="EnsemblPlants" id="OGLUM11G09050.1">
    <property type="protein sequence ID" value="OGLUM11G09050.1"/>
    <property type="gene ID" value="OGLUM11G09050"/>
</dbReference>
<reference evidence="2" key="2">
    <citation type="submission" date="2018-05" db="EMBL/GenBank/DDBJ databases">
        <title>OgluRS3 (Oryza glumaepatula Reference Sequence Version 3).</title>
        <authorList>
            <person name="Zhang J."/>
            <person name="Kudrna D."/>
            <person name="Lee S."/>
            <person name="Talag J."/>
            <person name="Welchert J."/>
            <person name="Wing R.A."/>
        </authorList>
    </citation>
    <scope>NUCLEOTIDE SEQUENCE [LARGE SCALE GENOMIC DNA]</scope>
</reference>
<evidence type="ECO:0000313" key="2">
    <source>
        <dbReference type="EnsemblPlants" id="OGLUM11G09050.1"/>
    </source>
</evidence>
<protein>
    <submittedName>
        <fullName evidence="2">Uncharacterized protein</fullName>
    </submittedName>
</protein>
<organism evidence="2">
    <name type="scientific">Oryza glumipatula</name>
    <dbReference type="NCBI Taxonomy" id="40148"/>
    <lineage>
        <taxon>Eukaryota</taxon>
        <taxon>Viridiplantae</taxon>
        <taxon>Streptophyta</taxon>
        <taxon>Embryophyta</taxon>
        <taxon>Tracheophyta</taxon>
        <taxon>Spermatophyta</taxon>
        <taxon>Magnoliopsida</taxon>
        <taxon>Liliopsida</taxon>
        <taxon>Poales</taxon>
        <taxon>Poaceae</taxon>
        <taxon>BOP clade</taxon>
        <taxon>Oryzoideae</taxon>
        <taxon>Oryzeae</taxon>
        <taxon>Oryzinae</taxon>
        <taxon>Oryza</taxon>
    </lineage>
</organism>
<feature type="compositionally biased region" description="Basic and acidic residues" evidence="1">
    <location>
        <begin position="1"/>
        <end position="10"/>
    </location>
</feature>
<evidence type="ECO:0000313" key="3">
    <source>
        <dbReference type="Proteomes" id="UP000026961"/>
    </source>
</evidence>
<sequence length="58" mass="6309">MGAGPRRHDPAPSSNRSPRRGRSPLRCFLHADFAIFPHLQHSTLLSSSSGSLPHGPRP</sequence>
<reference evidence="2" key="1">
    <citation type="submission" date="2015-04" db="UniProtKB">
        <authorList>
            <consortium name="EnsemblPlants"/>
        </authorList>
    </citation>
    <scope>IDENTIFICATION</scope>
</reference>
<dbReference type="HOGENOM" id="CLU_2982293_0_0_1"/>
<name>A0A0E0BHP6_9ORYZ</name>
<dbReference type="Gramene" id="OGLUM11G09050.1">
    <property type="protein sequence ID" value="OGLUM11G09050.1"/>
    <property type="gene ID" value="OGLUM11G09050"/>
</dbReference>
<feature type="region of interest" description="Disordered" evidence="1">
    <location>
        <begin position="1"/>
        <end position="23"/>
    </location>
</feature>
<evidence type="ECO:0000256" key="1">
    <source>
        <dbReference type="SAM" id="MobiDB-lite"/>
    </source>
</evidence>
<proteinExistence type="predicted"/>
<dbReference type="Proteomes" id="UP000026961">
    <property type="component" value="Chromosome 11"/>
</dbReference>